<dbReference type="RefSeq" id="WP_114660423.1">
    <property type="nucleotide sequence ID" value="NZ_CP031194.1"/>
</dbReference>
<dbReference type="InterPro" id="IPR057326">
    <property type="entry name" value="KR_dom"/>
</dbReference>
<evidence type="ECO:0000313" key="5">
    <source>
        <dbReference type="EMBL" id="AXG79090.1"/>
    </source>
</evidence>
<sequence length="319" mass="33794">MSRSRPSFRGRTVVITGAARGVGAQLARTLSARGARLALVGLERGELAAVTRSLVGEADYWYADVADAEDMFRTARSVARRFGRVDAVVANAGIAVGGPFLHADPAAWRRVIEVNLVGGANTARAFLPALLDSRGYYLQIASLAALAPTPMMTAYCASKSGVEAFAHALRAEVAHRGVRVGVAYLTWTDTDMVRGAEREPMLRELRARLPRPAGRTYPLAPAVDRIADGLERRAHHIYAQRWLRAAQFFRAALPAASARRAPNYMPALESLASPAPASLLTPSGAPSSTPLATPFVGPGGAADAAARSVGWASVCSRNP</sequence>
<evidence type="ECO:0000259" key="4">
    <source>
        <dbReference type="SMART" id="SM00822"/>
    </source>
</evidence>
<evidence type="ECO:0000256" key="3">
    <source>
        <dbReference type="RuleBase" id="RU000363"/>
    </source>
</evidence>
<dbReference type="GO" id="GO:0016020">
    <property type="term" value="C:membrane"/>
    <property type="evidence" value="ECO:0007669"/>
    <property type="project" value="TreeGrafter"/>
</dbReference>
<dbReference type="OrthoDB" id="3743899at2"/>
<dbReference type="PRINTS" id="PR00081">
    <property type="entry name" value="GDHRDH"/>
</dbReference>
<dbReference type="PROSITE" id="PS00061">
    <property type="entry name" value="ADH_SHORT"/>
    <property type="match status" value="1"/>
</dbReference>
<dbReference type="InterPro" id="IPR020904">
    <property type="entry name" value="Sc_DH/Rdtase_CS"/>
</dbReference>
<dbReference type="CDD" id="cd05233">
    <property type="entry name" value="SDR_c"/>
    <property type="match status" value="1"/>
</dbReference>
<name>A0A345HQW6_9ACTN</name>
<dbReference type="PRINTS" id="PR00080">
    <property type="entry name" value="SDRFAMILY"/>
</dbReference>
<dbReference type="EMBL" id="CP031194">
    <property type="protein sequence ID" value="AXG79090.1"/>
    <property type="molecule type" value="Genomic_DNA"/>
</dbReference>
<feature type="domain" description="Ketoreductase" evidence="4">
    <location>
        <begin position="11"/>
        <end position="190"/>
    </location>
</feature>
<dbReference type="GO" id="GO:0016491">
    <property type="term" value="F:oxidoreductase activity"/>
    <property type="evidence" value="ECO:0007669"/>
    <property type="project" value="UniProtKB-KW"/>
</dbReference>
<dbReference type="Gene3D" id="3.40.50.720">
    <property type="entry name" value="NAD(P)-binding Rossmann-like Domain"/>
    <property type="match status" value="1"/>
</dbReference>
<proteinExistence type="inferred from homology"/>
<dbReference type="SMART" id="SM00822">
    <property type="entry name" value="PKS_KR"/>
    <property type="match status" value="1"/>
</dbReference>
<organism evidence="5 6">
    <name type="scientific">Streptomyces paludis</name>
    <dbReference type="NCBI Taxonomy" id="2282738"/>
    <lineage>
        <taxon>Bacteria</taxon>
        <taxon>Bacillati</taxon>
        <taxon>Actinomycetota</taxon>
        <taxon>Actinomycetes</taxon>
        <taxon>Kitasatosporales</taxon>
        <taxon>Streptomycetaceae</taxon>
        <taxon>Streptomyces</taxon>
    </lineage>
</organism>
<evidence type="ECO:0000256" key="2">
    <source>
        <dbReference type="ARBA" id="ARBA00023002"/>
    </source>
</evidence>
<accession>A0A345HQW6</accession>
<dbReference type="NCBIfam" id="NF004526">
    <property type="entry name" value="PRK05872.1"/>
    <property type="match status" value="1"/>
</dbReference>
<comment type="similarity">
    <text evidence="1 3">Belongs to the short-chain dehydrogenases/reductases (SDR) family.</text>
</comment>
<dbReference type="InterPro" id="IPR036291">
    <property type="entry name" value="NAD(P)-bd_dom_sf"/>
</dbReference>
<dbReference type="PANTHER" id="PTHR44196">
    <property type="entry name" value="DEHYDROGENASE/REDUCTASE SDR FAMILY MEMBER 7B"/>
    <property type="match status" value="1"/>
</dbReference>
<evidence type="ECO:0000256" key="1">
    <source>
        <dbReference type="ARBA" id="ARBA00006484"/>
    </source>
</evidence>
<evidence type="ECO:0000313" key="6">
    <source>
        <dbReference type="Proteomes" id="UP000253868"/>
    </source>
</evidence>
<keyword evidence="2" id="KW-0560">Oxidoreductase</keyword>
<protein>
    <submittedName>
        <fullName evidence="5">SDR family NAD(P)-dependent oxidoreductase</fullName>
    </submittedName>
</protein>
<keyword evidence="6" id="KW-1185">Reference proteome</keyword>
<gene>
    <name evidence="5" type="ORF">DVK44_16940</name>
</gene>
<dbReference type="InterPro" id="IPR002347">
    <property type="entry name" value="SDR_fam"/>
</dbReference>
<dbReference type="KEGG" id="spad:DVK44_16940"/>
<reference evidence="6" key="1">
    <citation type="submission" date="2018-07" db="EMBL/GenBank/DDBJ databases">
        <authorList>
            <person name="Zhao J."/>
        </authorList>
    </citation>
    <scope>NUCLEOTIDE SEQUENCE [LARGE SCALE GENOMIC DNA]</scope>
    <source>
        <strain evidence="6">GSSD-12</strain>
    </source>
</reference>
<dbReference type="SUPFAM" id="SSF51735">
    <property type="entry name" value="NAD(P)-binding Rossmann-fold domains"/>
    <property type="match status" value="1"/>
</dbReference>
<dbReference type="Proteomes" id="UP000253868">
    <property type="component" value="Chromosome"/>
</dbReference>
<dbReference type="AlphaFoldDB" id="A0A345HQW6"/>
<dbReference type="Pfam" id="PF00106">
    <property type="entry name" value="adh_short"/>
    <property type="match status" value="1"/>
</dbReference>
<dbReference type="PANTHER" id="PTHR44196:SF1">
    <property type="entry name" value="DEHYDROGENASE_REDUCTASE SDR FAMILY MEMBER 7B"/>
    <property type="match status" value="1"/>
</dbReference>